<reference evidence="16 17" key="1">
    <citation type="submission" date="2017-08" db="EMBL/GenBank/DDBJ databases">
        <title>The Vibrio qinghaiensis sp.-Q67 is a luminous bacteria isolated firstly from Qinghai lake, Qinghai province, China, which has been proved to be very sensitive to detect environmental and food pollutants. Therefore, complete genome analysis of V. qinghaiensis sp.-Q67 highlights the potential application of this strain on detection of hazards in the contaminated environments.</title>
        <authorList>
            <person name="Gong L."/>
        </authorList>
    </citation>
    <scope>NUCLEOTIDE SEQUENCE [LARGE SCALE GENOMIC DNA]</scope>
    <source>
        <strain evidence="16 17">Q67</strain>
    </source>
</reference>
<keyword evidence="9 10" id="KW-0998">Cell outer membrane</keyword>
<dbReference type="EMBL" id="CP022741">
    <property type="protein sequence ID" value="ASU21873.1"/>
    <property type="molecule type" value="Genomic_DNA"/>
</dbReference>
<dbReference type="PANTHER" id="PTHR30069:SF53">
    <property type="entry name" value="COLICIN I RECEPTOR-RELATED"/>
    <property type="match status" value="1"/>
</dbReference>
<comment type="similarity">
    <text evidence="10 13">Belongs to the TonB-dependent receptor family.</text>
</comment>
<evidence type="ECO:0000256" key="6">
    <source>
        <dbReference type="ARBA" id="ARBA00023065"/>
    </source>
</evidence>
<keyword evidence="2 10" id="KW-0813">Transport</keyword>
<evidence type="ECO:0000256" key="12">
    <source>
        <dbReference type="PROSITE-ProRule" id="PRU10144"/>
    </source>
</evidence>
<evidence type="ECO:0000256" key="4">
    <source>
        <dbReference type="ARBA" id="ARBA00022692"/>
    </source>
</evidence>
<dbReference type="InterPro" id="IPR039426">
    <property type="entry name" value="TonB-dep_rcpt-like"/>
</dbReference>
<feature type="short sequence motif" description="TonB box" evidence="11">
    <location>
        <begin position="43"/>
        <end position="49"/>
    </location>
</feature>
<dbReference type="PROSITE" id="PS52016">
    <property type="entry name" value="TONB_DEPENDENT_REC_3"/>
    <property type="match status" value="1"/>
</dbReference>
<accession>A0A223MWL1</accession>
<keyword evidence="17" id="KW-1185">Reference proteome</keyword>
<dbReference type="GO" id="GO:0044718">
    <property type="term" value="P:siderophore transmembrane transport"/>
    <property type="evidence" value="ECO:0007669"/>
    <property type="project" value="TreeGrafter"/>
</dbReference>
<dbReference type="AlphaFoldDB" id="A0A223MWL1"/>
<dbReference type="SUPFAM" id="SSF56935">
    <property type="entry name" value="Porins"/>
    <property type="match status" value="1"/>
</dbReference>
<dbReference type="InterPro" id="IPR012910">
    <property type="entry name" value="Plug_dom"/>
</dbReference>
<evidence type="ECO:0000256" key="9">
    <source>
        <dbReference type="ARBA" id="ARBA00023237"/>
    </source>
</evidence>
<dbReference type="Proteomes" id="UP000215148">
    <property type="component" value="Chromosome 1"/>
</dbReference>
<evidence type="ECO:0000256" key="8">
    <source>
        <dbReference type="ARBA" id="ARBA00023136"/>
    </source>
</evidence>
<feature type="domain" description="TonB-dependent receptor plug" evidence="15">
    <location>
        <begin position="56"/>
        <end position="164"/>
    </location>
</feature>
<evidence type="ECO:0000256" key="7">
    <source>
        <dbReference type="ARBA" id="ARBA00023077"/>
    </source>
</evidence>
<evidence type="ECO:0000256" key="11">
    <source>
        <dbReference type="PROSITE-ProRule" id="PRU10143"/>
    </source>
</evidence>
<keyword evidence="5" id="KW-0732">Signal</keyword>
<dbReference type="Gene3D" id="2.170.130.10">
    <property type="entry name" value="TonB-dependent receptor, plug domain"/>
    <property type="match status" value="1"/>
</dbReference>
<dbReference type="Pfam" id="PF00593">
    <property type="entry name" value="TonB_dep_Rec_b-barrel"/>
    <property type="match status" value="1"/>
</dbReference>
<proteinExistence type="inferred from homology"/>
<dbReference type="PROSITE" id="PS00430">
    <property type="entry name" value="TONB_DEPENDENT_REC_1"/>
    <property type="match status" value="1"/>
</dbReference>
<keyword evidence="8 10" id="KW-0472">Membrane</keyword>
<dbReference type="PANTHER" id="PTHR30069">
    <property type="entry name" value="TONB-DEPENDENT OUTER MEMBRANE RECEPTOR"/>
    <property type="match status" value="1"/>
</dbReference>
<dbReference type="InterPro" id="IPR010917">
    <property type="entry name" value="TonB_rcpt_CS"/>
</dbReference>
<evidence type="ECO:0000256" key="10">
    <source>
        <dbReference type="PROSITE-ProRule" id="PRU01360"/>
    </source>
</evidence>
<dbReference type="InterPro" id="IPR000531">
    <property type="entry name" value="Beta-barrel_TonB"/>
</dbReference>
<dbReference type="GO" id="GO:0009279">
    <property type="term" value="C:cell outer membrane"/>
    <property type="evidence" value="ECO:0007669"/>
    <property type="project" value="UniProtKB-SubCell"/>
</dbReference>
<feature type="short sequence motif" description="TonB C-terminal box" evidence="12">
    <location>
        <begin position="623"/>
        <end position="640"/>
    </location>
</feature>
<dbReference type="InterPro" id="IPR010916">
    <property type="entry name" value="TonB_box_CS"/>
</dbReference>
<gene>
    <name evidence="16" type="ORF">CCZ37_04370</name>
</gene>
<evidence type="ECO:0000256" key="13">
    <source>
        <dbReference type="RuleBase" id="RU003357"/>
    </source>
</evidence>
<keyword evidence="7 11" id="KW-0798">TonB box</keyword>
<keyword evidence="4 10" id="KW-0812">Transmembrane</keyword>
<evidence type="ECO:0000259" key="15">
    <source>
        <dbReference type="Pfam" id="PF07715"/>
    </source>
</evidence>
<dbReference type="Pfam" id="PF07715">
    <property type="entry name" value="Plug"/>
    <property type="match status" value="1"/>
</dbReference>
<dbReference type="Gene3D" id="2.40.170.20">
    <property type="entry name" value="TonB-dependent receptor, beta-barrel domain"/>
    <property type="match status" value="1"/>
</dbReference>
<dbReference type="InterPro" id="IPR037066">
    <property type="entry name" value="Plug_dom_sf"/>
</dbReference>
<evidence type="ECO:0000256" key="5">
    <source>
        <dbReference type="ARBA" id="ARBA00022729"/>
    </source>
</evidence>
<dbReference type="RefSeq" id="WP_094499841.1">
    <property type="nucleotide sequence ID" value="NZ_CAWNHI010000001.1"/>
</dbReference>
<dbReference type="CDD" id="cd01347">
    <property type="entry name" value="ligand_gated_channel"/>
    <property type="match status" value="1"/>
</dbReference>
<evidence type="ECO:0000256" key="2">
    <source>
        <dbReference type="ARBA" id="ARBA00022448"/>
    </source>
</evidence>
<evidence type="ECO:0000259" key="14">
    <source>
        <dbReference type="Pfam" id="PF00593"/>
    </source>
</evidence>
<evidence type="ECO:0000256" key="1">
    <source>
        <dbReference type="ARBA" id="ARBA00004571"/>
    </source>
</evidence>
<keyword evidence="6" id="KW-0406">Ion transport</keyword>
<dbReference type="InterPro" id="IPR036942">
    <property type="entry name" value="Beta-barrel_TonB_sf"/>
</dbReference>
<feature type="domain" description="TonB-dependent receptor-like beta-barrel" evidence="14">
    <location>
        <begin position="196"/>
        <end position="613"/>
    </location>
</feature>
<dbReference type="PROSITE" id="PS01156">
    <property type="entry name" value="TONB_DEPENDENT_REC_2"/>
    <property type="match status" value="1"/>
</dbReference>
<dbReference type="KEGG" id="vqi:CCZ37_04370"/>
<dbReference type="GO" id="GO:0015344">
    <property type="term" value="F:siderophore uptake transmembrane transporter activity"/>
    <property type="evidence" value="ECO:0007669"/>
    <property type="project" value="TreeGrafter"/>
</dbReference>
<organism evidence="16 17">
    <name type="scientific">Vibrio qinghaiensis</name>
    <dbReference type="NCBI Taxonomy" id="2025808"/>
    <lineage>
        <taxon>Bacteria</taxon>
        <taxon>Pseudomonadati</taxon>
        <taxon>Pseudomonadota</taxon>
        <taxon>Gammaproteobacteria</taxon>
        <taxon>Vibrionales</taxon>
        <taxon>Vibrionaceae</taxon>
        <taxon>Vibrio</taxon>
    </lineage>
</organism>
<comment type="subcellular location">
    <subcellularLocation>
        <location evidence="1 10">Cell outer membrane</location>
        <topology evidence="1 10">Multi-pass membrane protein</topology>
    </subcellularLocation>
</comment>
<evidence type="ECO:0000256" key="3">
    <source>
        <dbReference type="ARBA" id="ARBA00022452"/>
    </source>
</evidence>
<protein>
    <submittedName>
        <fullName evidence="16">Ligand-gated channel protein</fullName>
    </submittedName>
</protein>
<keyword evidence="3 10" id="KW-1134">Transmembrane beta strand</keyword>
<name>A0A223MWL1_9VIBR</name>
<evidence type="ECO:0000313" key="16">
    <source>
        <dbReference type="EMBL" id="ASU21873.1"/>
    </source>
</evidence>
<evidence type="ECO:0000313" key="17">
    <source>
        <dbReference type="Proteomes" id="UP000215148"/>
    </source>
</evidence>
<sequence>MQSALFTRHSLSTIAVKLSIMGLSVGVQAPVQAEEIAKQTMETLVVTASGYDKVVTEAPASISVIDRERLDSRSYKDLTDALKDLPGVVITGGGSRQEISLRGMPSEYTVILVDGRKQSGRETQVSSGGGFEQDWLPPLNAIERIEVVRGPMSTLYGSDAIGGVINIITRKDYQQWHGSLRAEATLQENTQSGDFYQGELYAAGPLVDNLLSASLSGLYQERKEDEILYANGGKELQSYRASFYLTPTDNDTLTFDYTYHDQQRINTENKSRKANAETNNHRRSFGLAHSGTYKWGQGQSYWTHEKVENVGRQLEVENTSVNTQWSIPVGEHYLTVGAAYEKQQLDNRQFLFKNTQWSLYAEDEWYLTDLLALTAGLRLDDNDQFNTQLSPRLYGVYTLNHHWTVKGGLSTGYRAPSLTEMEGDWVQESCNGRCEVFGNPDLKAETSVNTEVGLYFVGDDTLTSNVTLFYNRFENKIDTVNLDANCTGRACDATYINIEDAKTYGAEVSISKNITQTLNAAATYTYTESEKQSGEDKGLPLTQMPNHLVTINTDWSVADDLNLWARISYRGEEKQAITKDSSNVLAPSITYFDLGSNWQLNANVKLMAGIYNLFDQETTYQEYGYVEGGRRYWLAINTSF</sequence>